<comment type="caution">
    <text evidence="2">The sequence shown here is derived from an EMBL/GenBank/DDBJ whole genome shotgun (WGS) entry which is preliminary data.</text>
</comment>
<gene>
    <name evidence="2" type="ORF">SDC9_171904</name>
</gene>
<name>A0A645GCU7_9ZZZZ</name>
<sequence>MQMLGSRQGMGGGAGGGYEDSGYGGGNDGGYDAPRLPSAARPPRPLPWPAPRHRHPVRPPHRCSKPRAQTRGLTTWMTIFRSDLGS</sequence>
<feature type="compositionally biased region" description="Gly residues" evidence="1">
    <location>
        <begin position="8"/>
        <end position="29"/>
    </location>
</feature>
<organism evidence="2">
    <name type="scientific">bioreactor metagenome</name>
    <dbReference type="NCBI Taxonomy" id="1076179"/>
    <lineage>
        <taxon>unclassified sequences</taxon>
        <taxon>metagenomes</taxon>
        <taxon>ecological metagenomes</taxon>
    </lineage>
</organism>
<proteinExistence type="predicted"/>
<dbReference type="AlphaFoldDB" id="A0A645GCU7"/>
<evidence type="ECO:0000313" key="2">
    <source>
        <dbReference type="EMBL" id="MPN24505.1"/>
    </source>
</evidence>
<feature type="region of interest" description="Disordered" evidence="1">
    <location>
        <begin position="1"/>
        <end position="72"/>
    </location>
</feature>
<reference evidence="2" key="1">
    <citation type="submission" date="2019-08" db="EMBL/GenBank/DDBJ databases">
        <authorList>
            <person name="Kucharzyk K."/>
            <person name="Murdoch R.W."/>
            <person name="Higgins S."/>
            <person name="Loffler F."/>
        </authorList>
    </citation>
    <scope>NUCLEOTIDE SEQUENCE</scope>
</reference>
<dbReference type="EMBL" id="VSSQ01073375">
    <property type="protein sequence ID" value="MPN24505.1"/>
    <property type="molecule type" value="Genomic_DNA"/>
</dbReference>
<accession>A0A645GCU7</accession>
<evidence type="ECO:0000256" key="1">
    <source>
        <dbReference type="SAM" id="MobiDB-lite"/>
    </source>
</evidence>
<feature type="compositionally biased region" description="Basic residues" evidence="1">
    <location>
        <begin position="51"/>
        <end position="65"/>
    </location>
</feature>
<protein>
    <submittedName>
        <fullName evidence="2">Uncharacterized protein</fullName>
    </submittedName>
</protein>
<feature type="compositionally biased region" description="Pro residues" evidence="1">
    <location>
        <begin position="40"/>
        <end position="50"/>
    </location>
</feature>
<feature type="compositionally biased region" description="Low complexity" evidence="1">
    <location>
        <begin position="30"/>
        <end position="39"/>
    </location>
</feature>